<dbReference type="Pfam" id="PF00010">
    <property type="entry name" value="HLH"/>
    <property type="match status" value="1"/>
</dbReference>
<evidence type="ECO:0000256" key="1">
    <source>
        <dbReference type="ARBA" id="ARBA00023125"/>
    </source>
</evidence>
<feature type="domain" description="BHLH" evidence="3">
    <location>
        <begin position="451"/>
        <end position="503"/>
    </location>
</feature>
<dbReference type="InterPro" id="IPR011598">
    <property type="entry name" value="bHLH_dom"/>
</dbReference>
<dbReference type="GeneID" id="25900565"/>
<dbReference type="InterPro" id="IPR002418">
    <property type="entry name" value="Tscrpt_reg_Myc"/>
</dbReference>
<dbReference type="SMART" id="SM00353">
    <property type="entry name" value="HLH"/>
    <property type="match status" value="1"/>
</dbReference>
<dbReference type="PANTHER" id="PTHR45851">
    <property type="entry name" value="MYC PROTO-ONCOGENE"/>
    <property type="match status" value="1"/>
</dbReference>
<dbReference type="PRINTS" id="PR00044">
    <property type="entry name" value="LEUZIPPRMYC"/>
</dbReference>
<feature type="region of interest" description="Disordered" evidence="2">
    <location>
        <begin position="56"/>
        <end position="81"/>
    </location>
</feature>
<dbReference type="GO" id="GO:0003700">
    <property type="term" value="F:DNA-binding transcription factor activity"/>
    <property type="evidence" value="ECO:0007669"/>
    <property type="project" value="InterPro"/>
</dbReference>
<dbReference type="InterPro" id="IPR036638">
    <property type="entry name" value="HLH_DNA-bd_sf"/>
</dbReference>
<dbReference type="RefSeq" id="XP_014161706.1">
    <property type="nucleotide sequence ID" value="XM_014306231.1"/>
</dbReference>
<evidence type="ECO:0000259" key="3">
    <source>
        <dbReference type="PROSITE" id="PS50888"/>
    </source>
</evidence>
<dbReference type="AlphaFoldDB" id="A0A0L0GG15"/>
<evidence type="ECO:0000313" key="5">
    <source>
        <dbReference type="Proteomes" id="UP000054560"/>
    </source>
</evidence>
<dbReference type="STRING" id="667725.A0A0L0GG15"/>
<feature type="compositionally biased region" description="Polar residues" evidence="2">
    <location>
        <begin position="372"/>
        <end position="386"/>
    </location>
</feature>
<dbReference type="GO" id="GO:0046983">
    <property type="term" value="F:protein dimerization activity"/>
    <property type="evidence" value="ECO:0007669"/>
    <property type="project" value="InterPro"/>
</dbReference>
<gene>
    <name evidence="4" type="ORF">SARC_00061</name>
</gene>
<dbReference type="OrthoDB" id="5964374at2759"/>
<dbReference type="FunFam" id="4.10.280.10:FF:000019">
    <property type="entry name" value="Myc proto-oncogene protein"/>
    <property type="match status" value="1"/>
</dbReference>
<dbReference type="PROSITE" id="PS50888">
    <property type="entry name" value="BHLH"/>
    <property type="match status" value="1"/>
</dbReference>
<dbReference type="SUPFAM" id="SSF47459">
    <property type="entry name" value="HLH, helix-loop-helix DNA-binding domain"/>
    <property type="match status" value="1"/>
</dbReference>
<protein>
    <recommendedName>
        <fullName evidence="3">BHLH domain-containing protein</fullName>
    </recommendedName>
</protein>
<dbReference type="Gene3D" id="4.10.280.10">
    <property type="entry name" value="Helix-loop-helix DNA-binding domain"/>
    <property type="match status" value="1"/>
</dbReference>
<evidence type="ECO:0000256" key="2">
    <source>
        <dbReference type="SAM" id="MobiDB-lite"/>
    </source>
</evidence>
<proteinExistence type="predicted"/>
<evidence type="ECO:0000313" key="4">
    <source>
        <dbReference type="EMBL" id="KNC87804.1"/>
    </source>
</evidence>
<sequence>MLNSSSFSCLSQQHLMSFMDSSAISDLVVKDDMGSPRSSTVLASTIDSRCRTELEDLDLSQPDIGSGEESSSPRSVFGVDVTSDRNGSISSTDSANTMAFSKILSTSSSSVDSMMGSPTSEIFIYQSSAMEIDMGSQQPLHHTHQPWLSLDSDFTELLHSSFDECEVRFDIPTPPSHQDMLSLSASGYHDLLSADTATESMKMAITGCETAQLFNPSAILPTPAPSTPASPLLSRSATRNSVLLYEEGIAPFKLFDLTECGTALPDMKSSHFEELGNGHGGVDLVAHGSSLFSERALEDGKPSTDFNKPATVTKRVRSNDNTPPPSGTSSPTPAKRVKTEPLSTGSLEGSCLPSCVAPTELSAPKLVRKTSKVSSAAGKSTPTTAGSAAVLPNALRTAFKGTGSTTTTSTSLTEEIGGVVVHKVRVTSTSSTGEVDISDISVPSNLNEAEAKRHVHNVLERKRREDLRQSFDTLREAVPDLVTNDKSPKVLILNGAANYIRALTARNKELCESKERLTMERQAMLTRLETLIALQSVVRYSSLPNSYIGLAHPVAQNLQHQLPI</sequence>
<organism evidence="4 5">
    <name type="scientific">Sphaeroforma arctica JP610</name>
    <dbReference type="NCBI Taxonomy" id="667725"/>
    <lineage>
        <taxon>Eukaryota</taxon>
        <taxon>Ichthyosporea</taxon>
        <taxon>Ichthyophonida</taxon>
        <taxon>Sphaeroforma</taxon>
    </lineage>
</organism>
<dbReference type="GO" id="GO:0003677">
    <property type="term" value="F:DNA binding"/>
    <property type="evidence" value="ECO:0007669"/>
    <property type="project" value="UniProtKB-KW"/>
</dbReference>
<keyword evidence="1" id="KW-0238">DNA-binding</keyword>
<accession>A0A0L0GG15</accession>
<feature type="region of interest" description="Disordered" evidence="2">
    <location>
        <begin position="295"/>
        <end position="350"/>
    </location>
</feature>
<dbReference type="eggNOG" id="KOG2588">
    <property type="taxonomic scope" value="Eukaryota"/>
</dbReference>
<reference evidence="4 5" key="1">
    <citation type="submission" date="2011-02" db="EMBL/GenBank/DDBJ databases">
        <title>The Genome Sequence of Sphaeroforma arctica JP610.</title>
        <authorList>
            <consortium name="The Broad Institute Genome Sequencing Platform"/>
            <person name="Russ C."/>
            <person name="Cuomo C."/>
            <person name="Young S.K."/>
            <person name="Zeng Q."/>
            <person name="Gargeya S."/>
            <person name="Alvarado L."/>
            <person name="Berlin A."/>
            <person name="Chapman S.B."/>
            <person name="Chen Z."/>
            <person name="Freedman E."/>
            <person name="Gellesch M."/>
            <person name="Goldberg J."/>
            <person name="Griggs A."/>
            <person name="Gujja S."/>
            <person name="Heilman E."/>
            <person name="Heiman D."/>
            <person name="Howarth C."/>
            <person name="Mehta T."/>
            <person name="Neiman D."/>
            <person name="Pearson M."/>
            <person name="Roberts A."/>
            <person name="Saif S."/>
            <person name="Shea T."/>
            <person name="Shenoy N."/>
            <person name="Sisk P."/>
            <person name="Stolte C."/>
            <person name="Sykes S."/>
            <person name="White J."/>
            <person name="Yandava C."/>
            <person name="Burger G."/>
            <person name="Gray M.W."/>
            <person name="Holland P.W.H."/>
            <person name="King N."/>
            <person name="Lang F.B.F."/>
            <person name="Roger A.J."/>
            <person name="Ruiz-Trillo I."/>
            <person name="Haas B."/>
            <person name="Nusbaum C."/>
            <person name="Birren B."/>
        </authorList>
    </citation>
    <scope>NUCLEOTIDE SEQUENCE [LARGE SCALE GENOMIC DNA]</scope>
    <source>
        <strain evidence="4 5">JP610</strain>
    </source>
</reference>
<dbReference type="EMBL" id="KQ241598">
    <property type="protein sequence ID" value="KNC87804.1"/>
    <property type="molecule type" value="Genomic_DNA"/>
</dbReference>
<dbReference type="CDD" id="cd11400">
    <property type="entry name" value="bHLHzip_Myc"/>
    <property type="match status" value="1"/>
</dbReference>
<keyword evidence="5" id="KW-1185">Reference proteome</keyword>
<feature type="region of interest" description="Disordered" evidence="2">
    <location>
        <begin position="366"/>
        <end position="386"/>
    </location>
</feature>
<name>A0A0L0GG15_9EUKA</name>
<dbReference type="Proteomes" id="UP000054560">
    <property type="component" value="Unassembled WGS sequence"/>
</dbReference>
<dbReference type="InterPro" id="IPR050433">
    <property type="entry name" value="Myc_transcription_factors"/>
</dbReference>